<comment type="similarity">
    <text evidence="1">Belongs to the pseudomonas-type ThrB family.</text>
</comment>
<dbReference type="InterPro" id="IPR050249">
    <property type="entry name" value="Pseudomonas-type_ThrB"/>
</dbReference>
<sequence length="326" mass="37628">MYNQPTTLRSILAPKYLEYCLSNLYDIGDWEDCVFWLRGLNDTYKIRTSRGYYILRVYRQSVTESDVTYECSLLDQLDSVLSSSSTKVSVPISTKDGHSFTSIDAPEGKRSVVIFSYLAGTENVLHDEQSCFSFGRSAAELHTALDTITLDHPRYQLDTDFLIRQPLDLIMNYIGEQHSAASFLREYTSALIERIDVVTKQGLDWGICHGDMHGNNNAFQEGDSFTHYDFEFSAKGWRAYDLAQVRNRKRLPEDKKEVLWNSLISGYRTVRDFSEQDESSIAVFMMARRFWVMGLDVEFINDEGALDFSEDWLEGFINEFRSNHLV</sequence>
<dbReference type="RefSeq" id="WP_379234719.1">
    <property type="nucleotide sequence ID" value="NZ_JBHSTE010000004.1"/>
</dbReference>
<organism evidence="3 4">
    <name type="scientific">Paenibacillus septentrionalis</name>
    <dbReference type="NCBI Taxonomy" id="429342"/>
    <lineage>
        <taxon>Bacteria</taxon>
        <taxon>Bacillati</taxon>
        <taxon>Bacillota</taxon>
        <taxon>Bacilli</taxon>
        <taxon>Bacillales</taxon>
        <taxon>Paenibacillaceae</taxon>
        <taxon>Paenibacillus</taxon>
    </lineage>
</organism>
<name>A0ABW1V5V3_9BACL</name>
<evidence type="ECO:0000313" key="3">
    <source>
        <dbReference type="EMBL" id="MFC6333333.1"/>
    </source>
</evidence>
<reference evidence="4" key="1">
    <citation type="journal article" date="2019" name="Int. J. Syst. Evol. Microbiol.">
        <title>The Global Catalogue of Microorganisms (GCM) 10K type strain sequencing project: providing services to taxonomists for standard genome sequencing and annotation.</title>
        <authorList>
            <consortium name="The Broad Institute Genomics Platform"/>
            <consortium name="The Broad Institute Genome Sequencing Center for Infectious Disease"/>
            <person name="Wu L."/>
            <person name="Ma J."/>
        </authorList>
    </citation>
    <scope>NUCLEOTIDE SEQUENCE [LARGE SCALE GENOMIC DNA]</scope>
    <source>
        <strain evidence="4">PCU 280</strain>
    </source>
</reference>
<keyword evidence="4" id="KW-1185">Reference proteome</keyword>
<feature type="domain" description="Aminoglycoside phosphotransferase" evidence="2">
    <location>
        <begin position="41"/>
        <end position="246"/>
    </location>
</feature>
<evidence type="ECO:0000259" key="2">
    <source>
        <dbReference type="Pfam" id="PF01636"/>
    </source>
</evidence>
<evidence type="ECO:0000256" key="1">
    <source>
        <dbReference type="ARBA" id="ARBA00038240"/>
    </source>
</evidence>
<dbReference type="Proteomes" id="UP001596233">
    <property type="component" value="Unassembled WGS sequence"/>
</dbReference>
<evidence type="ECO:0000313" key="4">
    <source>
        <dbReference type="Proteomes" id="UP001596233"/>
    </source>
</evidence>
<dbReference type="SUPFAM" id="SSF56112">
    <property type="entry name" value="Protein kinase-like (PK-like)"/>
    <property type="match status" value="1"/>
</dbReference>
<dbReference type="PANTHER" id="PTHR21064:SF6">
    <property type="entry name" value="AMINOGLYCOSIDE PHOSPHOTRANSFERASE DOMAIN-CONTAINING PROTEIN"/>
    <property type="match status" value="1"/>
</dbReference>
<dbReference type="InterPro" id="IPR002575">
    <property type="entry name" value="Aminoglycoside_PTrfase"/>
</dbReference>
<proteinExistence type="inferred from homology"/>
<dbReference type="InterPro" id="IPR011009">
    <property type="entry name" value="Kinase-like_dom_sf"/>
</dbReference>
<protein>
    <submittedName>
        <fullName evidence="3">Phosphotransferase</fullName>
    </submittedName>
</protein>
<dbReference type="PANTHER" id="PTHR21064">
    <property type="entry name" value="AMINOGLYCOSIDE PHOSPHOTRANSFERASE DOMAIN-CONTAINING PROTEIN-RELATED"/>
    <property type="match status" value="1"/>
</dbReference>
<dbReference type="Gene3D" id="3.90.1200.10">
    <property type="match status" value="1"/>
</dbReference>
<dbReference type="EMBL" id="JBHSTE010000004">
    <property type="protein sequence ID" value="MFC6333333.1"/>
    <property type="molecule type" value="Genomic_DNA"/>
</dbReference>
<dbReference type="Pfam" id="PF01636">
    <property type="entry name" value="APH"/>
    <property type="match status" value="1"/>
</dbReference>
<comment type="caution">
    <text evidence="3">The sequence shown here is derived from an EMBL/GenBank/DDBJ whole genome shotgun (WGS) entry which is preliminary data.</text>
</comment>
<dbReference type="Gene3D" id="3.30.200.20">
    <property type="entry name" value="Phosphorylase Kinase, domain 1"/>
    <property type="match status" value="1"/>
</dbReference>
<accession>A0ABW1V5V3</accession>
<gene>
    <name evidence="3" type="ORF">ACFP56_11960</name>
</gene>